<dbReference type="WBParaSite" id="ASIM_0001870801-mRNA-1">
    <property type="protein sequence ID" value="ASIM_0001870801-mRNA-1"/>
    <property type="gene ID" value="ASIM_0001870801"/>
</dbReference>
<reference evidence="1 2" key="2">
    <citation type="submission" date="2018-11" db="EMBL/GenBank/DDBJ databases">
        <authorList>
            <consortium name="Pathogen Informatics"/>
        </authorList>
    </citation>
    <scope>NUCLEOTIDE SEQUENCE [LARGE SCALE GENOMIC DNA]</scope>
</reference>
<dbReference type="OrthoDB" id="5798440at2759"/>
<dbReference type="Proteomes" id="UP000267096">
    <property type="component" value="Unassembled WGS sequence"/>
</dbReference>
<dbReference type="AlphaFoldDB" id="A0A0M3KCK7"/>
<gene>
    <name evidence="1" type="ORF">ASIM_LOCUS18105</name>
</gene>
<reference evidence="3" key="1">
    <citation type="submission" date="2017-02" db="UniProtKB">
        <authorList>
            <consortium name="WormBaseParasite"/>
        </authorList>
    </citation>
    <scope>IDENTIFICATION</scope>
</reference>
<evidence type="ECO:0000313" key="2">
    <source>
        <dbReference type="Proteomes" id="UP000267096"/>
    </source>
</evidence>
<evidence type="ECO:0000313" key="1">
    <source>
        <dbReference type="EMBL" id="VDK63263.1"/>
    </source>
</evidence>
<name>A0A0M3KCK7_ANISI</name>
<keyword evidence="2" id="KW-1185">Reference proteome</keyword>
<organism evidence="3">
    <name type="scientific">Anisakis simplex</name>
    <name type="common">Herring worm</name>
    <dbReference type="NCBI Taxonomy" id="6269"/>
    <lineage>
        <taxon>Eukaryota</taxon>
        <taxon>Metazoa</taxon>
        <taxon>Ecdysozoa</taxon>
        <taxon>Nematoda</taxon>
        <taxon>Chromadorea</taxon>
        <taxon>Rhabditida</taxon>
        <taxon>Spirurina</taxon>
        <taxon>Ascaridomorpha</taxon>
        <taxon>Ascaridoidea</taxon>
        <taxon>Anisakidae</taxon>
        <taxon>Anisakis</taxon>
        <taxon>Anisakis simplex complex</taxon>
    </lineage>
</organism>
<dbReference type="EMBL" id="UYRR01035042">
    <property type="protein sequence ID" value="VDK63263.1"/>
    <property type="molecule type" value="Genomic_DNA"/>
</dbReference>
<sequence length="252" mass="29156">MWPFYANPSHPYAEVYHERCDRKSFVSDPLKMAVSPNGKIVFVIGGRKIRMISEGAHPEWTVSFDMNIIDTEMELRRTVQVFDLCDFGEYLIYVYALDSTTLVILDYNSSQKTLRQRLLQVFTRLIHSSESAFSPMHRCYRYTTSQTSYIKVALGDRYCAVVSRERFEGDFISLLLPKDPRILLSSIPIPLNIGSQLTELQMNDQLSQALELNITHYISPFFMRNDQDLCFLTVNRITLTIDPKVISCLNIK</sequence>
<evidence type="ECO:0000313" key="3">
    <source>
        <dbReference type="WBParaSite" id="ASIM_0001870801-mRNA-1"/>
    </source>
</evidence>
<accession>A0A0M3KCK7</accession>
<proteinExistence type="predicted"/>
<protein>
    <submittedName>
        <fullName evidence="3">PHTB1_N domain-containing protein</fullName>
    </submittedName>
</protein>